<dbReference type="VEuPathDB" id="FungiDB:PV09_05276"/>
<accession>A0A0D2AAD7</accession>
<dbReference type="EMBL" id="KN847544">
    <property type="protein sequence ID" value="KIW03510.1"/>
    <property type="molecule type" value="Genomic_DNA"/>
</dbReference>
<dbReference type="STRING" id="253628.A0A0D2AAD7"/>
<evidence type="ECO:0000256" key="5">
    <source>
        <dbReference type="ARBA" id="ARBA00023136"/>
    </source>
</evidence>
<evidence type="ECO:0000313" key="12">
    <source>
        <dbReference type="Proteomes" id="UP000053259"/>
    </source>
</evidence>
<dbReference type="OrthoDB" id="308440at2759"/>
<feature type="domain" description="Peptidase S26" evidence="10">
    <location>
        <begin position="191"/>
        <end position="229"/>
    </location>
</feature>
<feature type="active site" evidence="7">
    <location>
        <position position="167"/>
    </location>
</feature>
<dbReference type="Pfam" id="PF10502">
    <property type="entry name" value="Peptidase_S26"/>
    <property type="match status" value="2"/>
</dbReference>
<feature type="active site" evidence="7">
    <location>
        <position position="122"/>
    </location>
</feature>
<dbReference type="InterPro" id="IPR000223">
    <property type="entry name" value="Pept_S26A_signal_pept_1"/>
</dbReference>
<name>A0A0D2AAD7_9PEZI</name>
<dbReference type="HOGENOM" id="CLU_1099208_0_0_1"/>
<dbReference type="GO" id="GO:0006465">
    <property type="term" value="P:signal peptide processing"/>
    <property type="evidence" value="ECO:0007669"/>
    <property type="project" value="InterPro"/>
</dbReference>
<dbReference type="FunCoup" id="A0A0D2AAD7">
    <property type="interactions" value="397"/>
</dbReference>
<dbReference type="SUPFAM" id="SSF51306">
    <property type="entry name" value="LexA/Signal peptidase"/>
    <property type="match status" value="1"/>
</dbReference>
<dbReference type="PANTHER" id="PTHR12383">
    <property type="entry name" value="PROTEASE FAMILY S26 MITOCHONDRIAL INNER MEMBRANE PROTEASE-RELATED"/>
    <property type="match status" value="1"/>
</dbReference>
<dbReference type="InterPro" id="IPR036286">
    <property type="entry name" value="LexA/Signal_pep-like_sf"/>
</dbReference>
<keyword evidence="9" id="KW-0812">Transmembrane</keyword>
<dbReference type="InterPro" id="IPR052064">
    <property type="entry name" value="Mito_IMP1_subunit"/>
</dbReference>
<dbReference type="GO" id="GO:0042720">
    <property type="term" value="C:mitochondrial inner membrane peptidase complex"/>
    <property type="evidence" value="ECO:0007669"/>
    <property type="project" value="TreeGrafter"/>
</dbReference>
<keyword evidence="2" id="KW-0999">Mitochondrion inner membrane</keyword>
<keyword evidence="5 9" id="KW-0472">Membrane</keyword>
<dbReference type="PRINTS" id="PR00727">
    <property type="entry name" value="LEADERPTASE"/>
</dbReference>
<evidence type="ECO:0000256" key="7">
    <source>
        <dbReference type="PIRSR" id="PIRSR600223-1"/>
    </source>
</evidence>
<keyword evidence="9" id="KW-1133">Transmembrane helix</keyword>
<feature type="transmembrane region" description="Helical" evidence="9">
    <location>
        <begin position="93"/>
        <end position="115"/>
    </location>
</feature>
<evidence type="ECO:0000256" key="3">
    <source>
        <dbReference type="ARBA" id="ARBA00022801"/>
    </source>
</evidence>
<feature type="compositionally biased region" description="Low complexity" evidence="8">
    <location>
        <begin position="55"/>
        <end position="66"/>
    </location>
</feature>
<dbReference type="InterPro" id="IPR019533">
    <property type="entry name" value="Peptidase_S26"/>
</dbReference>
<evidence type="ECO:0000256" key="8">
    <source>
        <dbReference type="SAM" id="MobiDB-lite"/>
    </source>
</evidence>
<dbReference type="GO" id="GO:0004252">
    <property type="term" value="F:serine-type endopeptidase activity"/>
    <property type="evidence" value="ECO:0007669"/>
    <property type="project" value="InterPro"/>
</dbReference>
<comment type="similarity">
    <text evidence="6">Belongs to the peptidase S26 family. IMP1 subfamily.</text>
</comment>
<protein>
    <recommendedName>
        <fullName evidence="10">Peptidase S26 domain-containing protein</fullName>
    </recommendedName>
</protein>
<evidence type="ECO:0000256" key="2">
    <source>
        <dbReference type="ARBA" id="ARBA00022792"/>
    </source>
</evidence>
<dbReference type="Proteomes" id="UP000053259">
    <property type="component" value="Unassembled WGS sequence"/>
</dbReference>
<proteinExistence type="inferred from homology"/>
<keyword evidence="4" id="KW-0496">Mitochondrion</keyword>
<dbReference type="GO" id="GO:0006627">
    <property type="term" value="P:protein processing involved in protein targeting to mitochondrion"/>
    <property type="evidence" value="ECO:0007669"/>
    <property type="project" value="TreeGrafter"/>
</dbReference>
<evidence type="ECO:0000313" key="11">
    <source>
        <dbReference type="EMBL" id="KIW03510.1"/>
    </source>
</evidence>
<dbReference type="PANTHER" id="PTHR12383:SF16">
    <property type="entry name" value="MITOCHONDRIAL INNER MEMBRANE PROTEASE SUBUNIT 1"/>
    <property type="match status" value="1"/>
</dbReference>
<evidence type="ECO:0000259" key="10">
    <source>
        <dbReference type="Pfam" id="PF10502"/>
    </source>
</evidence>
<comment type="subcellular location">
    <subcellularLocation>
        <location evidence="1">Mitochondrion inner membrane</location>
    </subcellularLocation>
</comment>
<sequence length="253" mass="28360">MNTLLRTGLRNAIPCIHSTPNIARFPRPILPSSRCLTTKLRMKKGPNASLRSQKEQPSSATSPSQSQEEDQSRRHNKHDRGSEPKYWRSSYKIAFIFAIEVFLITHFVTANFYAITFPYGASMLPTMYVSGECVVISKHYALGRDIRVGDVVCALHPMFPDGNAVIKRVLGMPGDIVCDGVFENGEPRMIKVPRGHCWLAGDNAGFSRDSRIFGAVPLGLVTGKVVWRLFPWERFGRIENTIEPVDEWEAAPV</sequence>
<dbReference type="InParanoid" id="A0A0D2AAD7"/>
<evidence type="ECO:0000256" key="1">
    <source>
        <dbReference type="ARBA" id="ARBA00004273"/>
    </source>
</evidence>
<evidence type="ECO:0000256" key="9">
    <source>
        <dbReference type="SAM" id="Phobius"/>
    </source>
</evidence>
<feature type="domain" description="Peptidase S26" evidence="10">
    <location>
        <begin position="93"/>
        <end position="178"/>
    </location>
</feature>
<feature type="region of interest" description="Disordered" evidence="8">
    <location>
        <begin position="45"/>
        <end position="84"/>
    </location>
</feature>
<dbReference type="Gene3D" id="2.10.109.10">
    <property type="entry name" value="Umud Fragment, subunit A"/>
    <property type="match status" value="1"/>
</dbReference>
<reference evidence="11 12" key="1">
    <citation type="submission" date="2015-01" db="EMBL/GenBank/DDBJ databases">
        <title>The Genome Sequence of Ochroconis gallopava CBS43764.</title>
        <authorList>
            <consortium name="The Broad Institute Genomics Platform"/>
            <person name="Cuomo C."/>
            <person name="de Hoog S."/>
            <person name="Gorbushina A."/>
            <person name="Stielow B."/>
            <person name="Teixiera M."/>
            <person name="Abouelleil A."/>
            <person name="Chapman S.B."/>
            <person name="Priest M."/>
            <person name="Young S.K."/>
            <person name="Wortman J."/>
            <person name="Nusbaum C."/>
            <person name="Birren B."/>
        </authorList>
    </citation>
    <scope>NUCLEOTIDE SEQUENCE [LARGE SCALE GENOMIC DNA]</scope>
    <source>
        <strain evidence="11 12">CBS 43764</strain>
    </source>
</reference>
<keyword evidence="3" id="KW-0378">Hydrolase</keyword>
<dbReference type="CDD" id="cd06530">
    <property type="entry name" value="S26_SPase_I"/>
    <property type="match status" value="1"/>
</dbReference>
<gene>
    <name evidence="11" type="ORF">PV09_05276</name>
</gene>
<organism evidence="11 12">
    <name type="scientific">Verruconis gallopava</name>
    <dbReference type="NCBI Taxonomy" id="253628"/>
    <lineage>
        <taxon>Eukaryota</taxon>
        <taxon>Fungi</taxon>
        <taxon>Dikarya</taxon>
        <taxon>Ascomycota</taxon>
        <taxon>Pezizomycotina</taxon>
        <taxon>Dothideomycetes</taxon>
        <taxon>Pleosporomycetidae</taxon>
        <taxon>Venturiales</taxon>
        <taxon>Sympoventuriaceae</taxon>
        <taxon>Verruconis</taxon>
    </lineage>
</organism>
<dbReference type="RefSeq" id="XP_016213379.1">
    <property type="nucleotide sequence ID" value="XM_016358760.1"/>
</dbReference>
<evidence type="ECO:0000256" key="6">
    <source>
        <dbReference type="ARBA" id="ARBA00038445"/>
    </source>
</evidence>
<keyword evidence="12" id="KW-1185">Reference proteome</keyword>
<dbReference type="GeneID" id="27313249"/>
<dbReference type="AlphaFoldDB" id="A0A0D2AAD7"/>
<evidence type="ECO:0000256" key="4">
    <source>
        <dbReference type="ARBA" id="ARBA00023128"/>
    </source>
</evidence>